<name>A0A0P1IU31_9RHOB</name>
<dbReference type="EMBL" id="CYUE01000021">
    <property type="protein sequence ID" value="CUK27049.1"/>
    <property type="molecule type" value="Genomic_DNA"/>
</dbReference>
<protein>
    <recommendedName>
        <fullName evidence="4">ACR</fullName>
    </recommendedName>
</protein>
<dbReference type="Pfam" id="PF02643">
    <property type="entry name" value="DUF192"/>
    <property type="match status" value="1"/>
</dbReference>
<dbReference type="STRING" id="1715691.TA5113_03134"/>
<feature type="chain" id="PRO_5006065618" description="ACR" evidence="1">
    <location>
        <begin position="28"/>
        <end position="165"/>
    </location>
</feature>
<evidence type="ECO:0008006" key="4">
    <source>
        <dbReference type="Google" id="ProtNLM"/>
    </source>
</evidence>
<dbReference type="Gene3D" id="2.60.120.1140">
    <property type="entry name" value="Protein of unknown function DUF192"/>
    <property type="match status" value="1"/>
</dbReference>
<dbReference type="AlphaFoldDB" id="A0A0P1IU31"/>
<dbReference type="Proteomes" id="UP000051184">
    <property type="component" value="Unassembled WGS sequence"/>
</dbReference>
<dbReference type="PANTHER" id="PTHR37953">
    <property type="entry name" value="UPF0127 PROTEIN MJ1496"/>
    <property type="match status" value="1"/>
</dbReference>
<keyword evidence="3" id="KW-1185">Reference proteome</keyword>
<sequence length="165" mass="18369">MMFHRHRLLKSVTVVLGLMFAANLAGAECRPDTVHLRGDWGKARFSVEVADNASERARGLMERPSMPLSAGMLFVYHQARPVSFWMRNTLIPLDMIFLDENGVVVNVHHNAIPLDETLIPSRAPTRYVLEVNAGLSKALGITKGTELRHPSVVQTNAAWRCADPE</sequence>
<evidence type="ECO:0000313" key="2">
    <source>
        <dbReference type="EMBL" id="CUK27049.1"/>
    </source>
</evidence>
<dbReference type="PANTHER" id="PTHR37953:SF1">
    <property type="entry name" value="UPF0127 PROTEIN MJ1496"/>
    <property type="match status" value="1"/>
</dbReference>
<keyword evidence="1" id="KW-0732">Signal</keyword>
<reference evidence="3" key="1">
    <citation type="submission" date="2015-09" db="EMBL/GenBank/DDBJ databases">
        <authorList>
            <person name="Rodrigo-Torres Lidia"/>
            <person name="Arahal R.David."/>
        </authorList>
    </citation>
    <scope>NUCLEOTIDE SEQUENCE [LARGE SCALE GENOMIC DNA]</scope>
    <source>
        <strain evidence="3">CECT 5114</strain>
    </source>
</reference>
<evidence type="ECO:0000313" key="3">
    <source>
        <dbReference type="Proteomes" id="UP000051184"/>
    </source>
</evidence>
<dbReference type="InterPro" id="IPR038695">
    <property type="entry name" value="Saro_0823-like_sf"/>
</dbReference>
<organism evidence="2 3">
    <name type="scientific">Cognatishimia activa</name>
    <dbReference type="NCBI Taxonomy" id="1715691"/>
    <lineage>
        <taxon>Bacteria</taxon>
        <taxon>Pseudomonadati</taxon>
        <taxon>Pseudomonadota</taxon>
        <taxon>Alphaproteobacteria</taxon>
        <taxon>Rhodobacterales</taxon>
        <taxon>Paracoccaceae</taxon>
        <taxon>Cognatishimia</taxon>
    </lineage>
</organism>
<feature type="signal peptide" evidence="1">
    <location>
        <begin position="1"/>
        <end position="27"/>
    </location>
</feature>
<dbReference type="InterPro" id="IPR003795">
    <property type="entry name" value="DUF192"/>
</dbReference>
<proteinExistence type="predicted"/>
<gene>
    <name evidence="2" type="ORF">TA5114_02868</name>
</gene>
<accession>A0A0P1IU31</accession>
<evidence type="ECO:0000256" key="1">
    <source>
        <dbReference type="SAM" id="SignalP"/>
    </source>
</evidence>